<dbReference type="InterPro" id="IPR012580">
    <property type="entry name" value="NUC153"/>
</dbReference>
<reference evidence="10 11" key="1">
    <citation type="submission" date="2017-10" db="EMBL/GenBank/DDBJ databases">
        <title>Comparative genomics in systemic dimorphic fungi from Ajellomycetaceae.</title>
        <authorList>
            <person name="Munoz J.F."/>
            <person name="Mcewen J.G."/>
            <person name="Clay O.K."/>
            <person name="Cuomo C.A."/>
        </authorList>
    </citation>
    <scope>NUCLEOTIDE SEQUENCE [LARGE SCALE GENOMIC DNA]</scope>
    <source>
        <strain evidence="10 11">UAMH4076</strain>
    </source>
</reference>
<dbReference type="Pfam" id="PF23097">
    <property type="entry name" value="NOL10_2nd"/>
    <property type="match status" value="1"/>
</dbReference>
<dbReference type="EMBL" id="PDND01000045">
    <property type="protein sequence ID" value="PGH34180.1"/>
    <property type="molecule type" value="Genomic_DNA"/>
</dbReference>
<dbReference type="SUPFAM" id="SSF50978">
    <property type="entry name" value="WD40 repeat-like"/>
    <property type="match status" value="1"/>
</dbReference>
<dbReference type="AlphaFoldDB" id="A0A2B7ZLI4"/>
<dbReference type="Pfam" id="PF08159">
    <property type="entry name" value="NUC153"/>
    <property type="match status" value="1"/>
</dbReference>
<comment type="similarity">
    <text evidence="2">Belongs to the WD repeat NOL10/ENP2 family.</text>
</comment>
<feature type="region of interest" description="Disordered" evidence="6">
    <location>
        <begin position="510"/>
        <end position="545"/>
    </location>
</feature>
<evidence type="ECO:0000256" key="4">
    <source>
        <dbReference type="ARBA" id="ARBA00022737"/>
    </source>
</evidence>
<evidence type="ECO:0000313" key="11">
    <source>
        <dbReference type="Proteomes" id="UP000226031"/>
    </source>
</evidence>
<name>A0A2B7ZLI4_9EURO</name>
<dbReference type="VEuPathDB" id="FungiDB:EMCG_06070"/>
<keyword evidence="4" id="KW-0677">Repeat</keyword>
<evidence type="ECO:0000256" key="2">
    <source>
        <dbReference type="ARBA" id="ARBA00005264"/>
    </source>
</evidence>
<accession>A0A2B7ZLI4</accession>
<keyword evidence="11" id="KW-1185">Reference proteome</keyword>
<dbReference type="GO" id="GO:0032040">
    <property type="term" value="C:small-subunit processome"/>
    <property type="evidence" value="ECO:0007669"/>
    <property type="project" value="TreeGrafter"/>
</dbReference>
<dbReference type="InterPro" id="IPR040382">
    <property type="entry name" value="NOL10/Enp2"/>
</dbReference>
<dbReference type="GO" id="GO:0000462">
    <property type="term" value="P:maturation of SSU-rRNA from tricistronic rRNA transcript (SSU-rRNA, 5.8S rRNA, LSU-rRNA)"/>
    <property type="evidence" value="ECO:0007669"/>
    <property type="project" value="TreeGrafter"/>
</dbReference>
<evidence type="ECO:0000256" key="1">
    <source>
        <dbReference type="ARBA" id="ARBA00004604"/>
    </source>
</evidence>
<evidence type="ECO:0000256" key="6">
    <source>
        <dbReference type="SAM" id="MobiDB-lite"/>
    </source>
</evidence>
<dbReference type="PANTHER" id="PTHR14927">
    <property type="entry name" value="NUCLEOLAR PROTEIN 10"/>
    <property type="match status" value="1"/>
</dbReference>
<dbReference type="InterPro" id="IPR015943">
    <property type="entry name" value="WD40/YVTN_repeat-like_dom_sf"/>
</dbReference>
<dbReference type="InterPro" id="IPR036322">
    <property type="entry name" value="WD40_repeat_dom_sf"/>
</dbReference>
<proteinExistence type="inferred from homology"/>
<gene>
    <name evidence="10" type="ORF">GX50_02954</name>
</gene>
<evidence type="ECO:0000259" key="8">
    <source>
        <dbReference type="Pfam" id="PF23097"/>
    </source>
</evidence>
<evidence type="ECO:0000259" key="7">
    <source>
        <dbReference type="Pfam" id="PF08159"/>
    </source>
</evidence>
<comment type="subcellular location">
    <subcellularLocation>
        <location evidence="1">Nucleus</location>
        <location evidence="1">Nucleolus</location>
    </subcellularLocation>
</comment>
<evidence type="ECO:0000256" key="5">
    <source>
        <dbReference type="ARBA" id="ARBA00023242"/>
    </source>
</evidence>
<dbReference type="GO" id="GO:0030686">
    <property type="term" value="C:90S preribosome"/>
    <property type="evidence" value="ECO:0007669"/>
    <property type="project" value="TreeGrafter"/>
</dbReference>
<organism evidence="10 11">
    <name type="scientific">[Emmonsia] crescens</name>
    <dbReference type="NCBI Taxonomy" id="73230"/>
    <lineage>
        <taxon>Eukaryota</taxon>
        <taxon>Fungi</taxon>
        <taxon>Dikarya</taxon>
        <taxon>Ascomycota</taxon>
        <taxon>Pezizomycotina</taxon>
        <taxon>Eurotiomycetes</taxon>
        <taxon>Eurotiomycetidae</taxon>
        <taxon>Onygenales</taxon>
        <taxon>Ajellomycetaceae</taxon>
        <taxon>Emergomyces</taxon>
    </lineage>
</organism>
<feature type="region of interest" description="Disordered" evidence="6">
    <location>
        <begin position="579"/>
        <end position="717"/>
    </location>
</feature>
<feature type="compositionally biased region" description="Basic and acidic residues" evidence="6">
    <location>
        <begin position="648"/>
        <end position="658"/>
    </location>
</feature>
<dbReference type="Gene3D" id="2.130.10.10">
    <property type="entry name" value="YVTN repeat-like/Quinoprotein amine dehydrogenase"/>
    <property type="match status" value="1"/>
</dbReference>
<comment type="caution">
    <text evidence="10">The sequence shown here is derived from an EMBL/GenBank/DDBJ whole genome shotgun (WGS) entry which is preliminary data.</text>
</comment>
<evidence type="ECO:0000259" key="9">
    <source>
        <dbReference type="Pfam" id="PF23098"/>
    </source>
</evidence>
<keyword evidence="5" id="KW-0539">Nucleus</keyword>
<feature type="domain" description="NUC153" evidence="7">
    <location>
        <begin position="547"/>
        <end position="575"/>
    </location>
</feature>
<dbReference type="InterPro" id="IPR056551">
    <property type="entry name" value="Beta-prop_NOL10_N"/>
</dbReference>
<dbReference type="InterPro" id="IPR056550">
    <property type="entry name" value="NOL10_2nd"/>
</dbReference>
<dbReference type="Pfam" id="PF23098">
    <property type="entry name" value="Beta-prop_NOL10_N"/>
    <property type="match status" value="1"/>
</dbReference>
<dbReference type="STRING" id="73230.A0A2B7ZLI4"/>
<sequence>MKLSNSSSVPVYTISGSSTARPLPEWLARKRKRSLKNDPEYANRVELLQDFEFEEASQCIRVSEDGQWVMSTGTYKPQIHTHYLPHLSLSFARHTISLNTTFILLSSDYSKSLHLQADRSLEFHTPSGCHYTTRLPRYGRDLIYDRQSTEALIPSVGVNQDGMGEVYRLNLEQGRYMKAYEVEVGGDDFSSAGGGALQGGINTGSVNTAAIAEESHNLLAFGTSIGTVELWDPRARARAGILIPPADSQLGDTKSEITALEFNRSGLTLATGSSQGLIHLFDLRSPTPLLKKDQGYGYPIHTINFLTPSIATREQTLEPKILTSDKRIIKIWDARDGKPWTSVEPAVDINSVAWCKDSGMILTANEGRQQHAFFIPQLGPAPKWCAFLDNIVEEMAEDPNDPHAFAGQAGSVYDNFKFLTVPQLRSLNLDHLIGRTTLLRPYMHGYFVAQRLYEEARLISNPFVWEEERAKRVKEKIDQERESRIRGKKKVSVKVNKRLAEKLLEKEDRNERRRAQRVLERGGDEEMPDTAEAEPSQPSRPDNLLSDSRFAKLFEDEDFAVDETSREFRDLNPSTVVTTTATRSERGLTAVEEEAIDEVPKSSSEDESSEDEKPAKAKSSGRISTVSYKKSKRPPPRMQVSSSSKATPARDRSFESRVHKSRTKDRPSASTAVGEKTVTFAPQSKSRPKHAFVPENSGSSKHSKDRRSASGNTFRQM</sequence>
<feature type="domain" description="Nucleolar protein 10-like N-terminal" evidence="9">
    <location>
        <begin position="18"/>
        <end position="397"/>
    </location>
</feature>
<evidence type="ECO:0000256" key="3">
    <source>
        <dbReference type="ARBA" id="ARBA00022574"/>
    </source>
</evidence>
<dbReference type="PANTHER" id="PTHR14927:SF0">
    <property type="entry name" value="NUCLEOLAR PROTEIN 10"/>
    <property type="match status" value="1"/>
</dbReference>
<dbReference type="Proteomes" id="UP000226031">
    <property type="component" value="Unassembled WGS sequence"/>
</dbReference>
<evidence type="ECO:0000313" key="10">
    <source>
        <dbReference type="EMBL" id="PGH34180.1"/>
    </source>
</evidence>
<feature type="domain" description="Nucleolar protein 10-like second" evidence="8">
    <location>
        <begin position="412"/>
        <end position="461"/>
    </location>
</feature>
<keyword evidence="3" id="KW-0853">WD repeat</keyword>
<protein>
    <submittedName>
        <fullName evidence="10">Ribosome biogenesis protein ENP2</fullName>
    </submittedName>
</protein>
<feature type="compositionally biased region" description="Basic and acidic residues" evidence="6">
    <location>
        <begin position="510"/>
        <end position="524"/>
    </location>
</feature>